<keyword evidence="1" id="KW-0732">Signal</keyword>
<dbReference type="Proteomes" id="UP000184518">
    <property type="component" value="Unassembled WGS sequence"/>
</dbReference>
<dbReference type="GO" id="GO:0005615">
    <property type="term" value="C:extracellular space"/>
    <property type="evidence" value="ECO:0007669"/>
    <property type="project" value="TreeGrafter"/>
</dbReference>
<keyword evidence="4" id="KW-1185">Reference proteome</keyword>
<feature type="signal peptide" evidence="1">
    <location>
        <begin position="1"/>
        <end position="21"/>
    </location>
</feature>
<dbReference type="PROSITE" id="PS51257">
    <property type="entry name" value="PROKAR_LIPOPROTEIN"/>
    <property type="match status" value="1"/>
</dbReference>
<reference evidence="4" key="1">
    <citation type="submission" date="2016-11" db="EMBL/GenBank/DDBJ databases">
        <authorList>
            <person name="Varghese N."/>
            <person name="Submissions S."/>
        </authorList>
    </citation>
    <scope>NUCLEOTIDE SEQUENCE [LARGE SCALE GENOMIC DNA]</scope>
    <source>
        <strain evidence="4">DSM 27619</strain>
    </source>
</reference>
<dbReference type="SUPFAM" id="SSF82153">
    <property type="entry name" value="FAS1 domain"/>
    <property type="match status" value="2"/>
</dbReference>
<dbReference type="Gene3D" id="2.30.180.10">
    <property type="entry name" value="FAS1 domain"/>
    <property type="match status" value="2"/>
</dbReference>
<proteinExistence type="predicted"/>
<dbReference type="PANTHER" id="PTHR10900:SF77">
    <property type="entry name" value="FI19380P1"/>
    <property type="match status" value="1"/>
</dbReference>
<sequence>MKNLLKTFLGFLLLMVFVVSCDDNDDMPMDNGKSITDLVSENQNLSLLKVAVVRAGLAETLAANGNFTVFAPNNEAFQAAGLGTEAAINAVPVDQLKSILMYHVAMQKYASGDIPNGSTDISISNNQKLHITKNSSGVYVNGAKVVTADVMARNGVVHVIDKVLMPPTNNIVQAAQANPNLSYLVAAVTRASQGTTNVAALLSDANASLTVFAPTNQAFINAGFSSEAAINAANPNTLASILTYHVINAKVFSSDLTEGAMPTTINGAKVTISLTGGAKVKGNGNTTASNITAKDMVVTNGVVHVIDQVLLP</sequence>
<dbReference type="SMART" id="SM00554">
    <property type="entry name" value="FAS1"/>
    <property type="match status" value="2"/>
</dbReference>
<feature type="chain" id="PRO_5013336394" evidence="1">
    <location>
        <begin position="22"/>
        <end position="312"/>
    </location>
</feature>
<dbReference type="InterPro" id="IPR036378">
    <property type="entry name" value="FAS1_dom_sf"/>
</dbReference>
<dbReference type="EMBL" id="FQUT01000006">
    <property type="protein sequence ID" value="SHF70750.1"/>
    <property type="molecule type" value="Genomic_DNA"/>
</dbReference>
<dbReference type="RefSeq" id="WP_072958075.1">
    <property type="nucleotide sequence ID" value="NZ_FQUT01000006.1"/>
</dbReference>
<gene>
    <name evidence="3" type="ORF">SAMN05443633_10617</name>
</gene>
<protein>
    <submittedName>
        <fullName evidence="3">Uncaracterized surface protein containing fasciclin (FAS1) repeats</fullName>
    </submittedName>
</protein>
<dbReference type="PROSITE" id="PS50213">
    <property type="entry name" value="FAS1"/>
    <property type="match status" value="2"/>
</dbReference>
<evidence type="ECO:0000313" key="3">
    <source>
        <dbReference type="EMBL" id="SHF70750.1"/>
    </source>
</evidence>
<organism evidence="3 4">
    <name type="scientific">Chryseobacterium arachidis</name>
    <dbReference type="NCBI Taxonomy" id="1416778"/>
    <lineage>
        <taxon>Bacteria</taxon>
        <taxon>Pseudomonadati</taxon>
        <taxon>Bacteroidota</taxon>
        <taxon>Flavobacteriia</taxon>
        <taxon>Flavobacteriales</taxon>
        <taxon>Weeksellaceae</taxon>
        <taxon>Chryseobacterium group</taxon>
        <taxon>Chryseobacterium</taxon>
    </lineage>
</organism>
<dbReference type="InterPro" id="IPR000782">
    <property type="entry name" value="FAS1_domain"/>
</dbReference>
<feature type="domain" description="FAS1" evidence="2">
    <location>
        <begin position="168"/>
        <end position="310"/>
    </location>
</feature>
<dbReference type="InterPro" id="IPR050904">
    <property type="entry name" value="Adhesion/Biosynth-related"/>
</dbReference>
<name>A0A1M5DV03_9FLAO</name>
<dbReference type="STRING" id="1416778.SAMN05443633_10617"/>
<dbReference type="PANTHER" id="PTHR10900">
    <property type="entry name" value="PERIOSTIN-RELATED"/>
    <property type="match status" value="1"/>
</dbReference>
<evidence type="ECO:0000259" key="2">
    <source>
        <dbReference type="PROSITE" id="PS50213"/>
    </source>
</evidence>
<dbReference type="Pfam" id="PF02469">
    <property type="entry name" value="Fasciclin"/>
    <property type="match status" value="2"/>
</dbReference>
<dbReference type="OrthoDB" id="9800666at2"/>
<dbReference type="AlphaFoldDB" id="A0A1M5DV03"/>
<feature type="domain" description="FAS1" evidence="2">
    <location>
        <begin position="32"/>
        <end position="164"/>
    </location>
</feature>
<evidence type="ECO:0000256" key="1">
    <source>
        <dbReference type="SAM" id="SignalP"/>
    </source>
</evidence>
<dbReference type="FunFam" id="2.30.180.10:FF:000032">
    <property type="entry name" value="Fasciclin domain-containing protein, putative"/>
    <property type="match status" value="1"/>
</dbReference>
<evidence type="ECO:0000313" key="4">
    <source>
        <dbReference type="Proteomes" id="UP000184518"/>
    </source>
</evidence>
<accession>A0A1M5DV03</accession>